<name>A0ABU9E4T1_9BACT</name>
<reference evidence="9 10" key="1">
    <citation type="submission" date="2024-02" db="EMBL/GenBank/DDBJ databases">
        <title>A novel Gemmatimonadota bacterium.</title>
        <authorList>
            <person name="Du Z.-J."/>
            <person name="Ye Y.-Q."/>
        </authorList>
    </citation>
    <scope>NUCLEOTIDE SEQUENCE [LARGE SCALE GENOMIC DNA]</scope>
    <source>
        <strain evidence="9 10">DH-20</strain>
    </source>
</reference>
<dbReference type="Pfam" id="PF02683">
    <property type="entry name" value="DsbD_TM"/>
    <property type="match status" value="1"/>
</dbReference>
<dbReference type="InterPro" id="IPR051790">
    <property type="entry name" value="Cytochrome_c-biogenesis_DsbD"/>
</dbReference>
<dbReference type="PANTHER" id="PTHR31272">
    <property type="entry name" value="CYTOCHROME C-TYPE BIOGENESIS PROTEIN HI_1454-RELATED"/>
    <property type="match status" value="1"/>
</dbReference>
<evidence type="ECO:0000256" key="5">
    <source>
        <dbReference type="ARBA" id="ARBA00022989"/>
    </source>
</evidence>
<proteinExistence type="inferred from homology"/>
<protein>
    <submittedName>
        <fullName evidence="9">Cytochrome c biogenesis protein CcdA</fullName>
    </submittedName>
</protein>
<sequence length="245" mass="25767">MFDVGISYPLAFLAGLVSFLSPCVLPVVPGYLTFVSGMTLDELRDGDVGRARSRAVLHAALFGLGFGLVFMSLGAAATAAGRTLTVWLPTITRLGGVLVIAFGLHMLGLIRVPGLHRERRAHLASRPSGWIGSVLVGVAFGAGWTPCIGPVLASILLYAGLEATMMQGVTLLGVYGLGLALPFIGSAVALNWVLAGTRRISRWLHWIERVAGAILVVLGVLMVSGWFATLTAFLADLGQAFTLEP</sequence>
<feature type="transmembrane region" description="Helical" evidence="7">
    <location>
        <begin position="6"/>
        <end position="34"/>
    </location>
</feature>
<comment type="caution">
    <text evidence="9">The sequence shown here is derived from an EMBL/GenBank/DDBJ whole genome shotgun (WGS) entry which is preliminary data.</text>
</comment>
<feature type="transmembrane region" description="Helical" evidence="7">
    <location>
        <begin position="86"/>
        <end position="110"/>
    </location>
</feature>
<comment type="similarity">
    <text evidence="2">Belongs to the DsbD family.</text>
</comment>
<evidence type="ECO:0000256" key="7">
    <source>
        <dbReference type="SAM" id="Phobius"/>
    </source>
</evidence>
<evidence type="ECO:0000256" key="2">
    <source>
        <dbReference type="ARBA" id="ARBA00006143"/>
    </source>
</evidence>
<dbReference type="InterPro" id="IPR003834">
    <property type="entry name" value="Cyt_c_assmbl_TM_dom"/>
</dbReference>
<accession>A0ABU9E4T1</accession>
<evidence type="ECO:0000313" key="10">
    <source>
        <dbReference type="Proteomes" id="UP001484239"/>
    </source>
</evidence>
<organism evidence="9 10">
    <name type="scientific">Gaopeijia maritima</name>
    <dbReference type="NCBI Taxonomy" id="3119007"/>
    <lineage>
        <taxon>Bacteria</taxon>
        <taxon>Pseudomonadati</taxon>
        <taxon>Gemmatimonadota</taxon>
        <taxon>Longimicrobiia</taxon>
        <taxon>Gaopeijiales</taxon>
        <taxon>Gaopeijiaceae</taxon>
        <taxon>Gaopeijia</taxon>
    </lineage>
</organism>
<keyword evidence="5 7" id="KW-1133">Transmembrane helix</keyword>
<gene>
    <name evidence="9" type="ORF">WI372_01925</name>
</gene>
<dbReference type="PANTHER" id="PTHR31272:SF4">
    <property type="entry name" value="CYTOCHROME C-TYPE BIOGENESIS PROTEIN HI_1454-RELATED"/>
    <property type="match status" value="1"/>
</dbReference>
<feature type="transmembrane region" description="Helical" evidence="7">
    <location>
        <begin position="206"/>
        <end position="235"/>
    </location>
</feature>
<keyword evidence="6 7" id="KW-0472">Membrane</keyword>
<evidence type="ECO:0000256" key="4">
    <source>
        <dbReference type="ARBA" id="ARBA00022748"/>
    </source>
</evidence>
<comment type="subcellular location">
    <subcellularLocation>
        <location evidence="1">Membrane</location>
        <topology evidence="1">Multi-pass membrane protein</topology>
    </subcellularLocation>
</comment>
<evidence type="ECO:0000256" key="3">
    <source>
        <dbReference type="ARBA" id="ARBA00022692"/>
    </source>
</evidence>
<keyword evidence="3 7" id="KW-0812">Transmembrane</keyword>
<dbReference type="Proteomes" id="UP001484239">
    <property type="component" value="Unassembled WGS sequence"/>
</dbReference>
<feature type="transmembrane region" description="Helical" evidence="7">
    <location>
        <begin position="130"/>
        <end position="160"/>
    </location>
</feature>
<evidence type="ECO:0000256" key="1">
    <source>
        <dbReference type="ARBA" id="ARBA00004141"/>
    </source>
</evidence>
<feature type="domain" description="Cytochrome C biogenesis protein transmembrane" evidence="8">
    <location>
        <begin position="10"/>
        <end position="224"/>
    </location>
</feature>
<keyword evidence="10" id="KW-1185">Reference proteome</keyword>
<dbReference type="RefSeq" id="WP_405278247.1">
    <property type="nucleotide sequence ID" value="NZ_CP144380.1"/>
</dbReference>
<feature type="transmembrane region" description="Helical" evidence="7">
    <location>
        <begin position="55"/>
        <end position="80"/>
    </location>
</feature>
<keyword evidence="4" id="KW-0201">Cytochrome c-type biogenesis</keyword>
<dbReference type="EMBL" id="JBBHLI010000001">
    <property type="protein sequence ID" value="MEK9499738.1"/>
    <property type="molecule type" value="Genomic_DNA"/>
</dbReference>
<evidence type="ECO:0000259" key="8">
    <source>
        <dbReference type="Pfam" id="PF02683"/>
    </source>
</evidence>
<evidence type="ECO:0000313" key="9">
    <source>
        <dbReference type="EMBL" id="MEK9499738.1"/>
    </source>
</evidence>
<evidence type="ECO:0000256" key="6">
    <source>
        <dbReference type="ARBA" id="ARBA00023136"/>
    </source>
</evidence>
<feature type="transmembrane region" description="Helical" evidence="7">
    <location>
        <begin position="172"/>
        <end position="194"/>
    </location>
</feature>